<dbReference type="GO" id="GO:0008168">
    <property type="term" value="F:methyltransferase activity"/>
    <property type="evidence" value="ECO:0007669"/>
    <property type="project" value="UniProtKB-KW"/>
</dbReference>
<keyword evidence="4" id="KW-1185">Reference proteome</keyword>
<name>A0A4R3Y3N9_9PROT</name>
<dbReference type="EMBL" id="SMCO01000011">
    <property type="protein sequence ID" value="TCV84733.1"/>
    <property type="molecule type" value="Genomic_DNA"/>
</dbReference>
<comment type="caution">
    <text evidence="3">The sequence shown here is derived from an EMBL/GenBank/DDBJ whole genome shotgun (WGS) entry which is preliminary data.</text>
</comment>
<gene>
    <name evidence="3" type="ORF">EDC63_11179</name>
</gene>
<evidence type="ECO:0000313" key="4">
    <source>
        <dbReference type="Proteomes" id="UP000295367"/>
    </source>
</evidence>
<sequence length="186" mass="21130">MKVKTGTLNRVRIIGGDWRSRTLNFPNQAGLRPTPDRVRETLFNWLGQTLYGKTCLDLFAGSGALGFEALSRGAKQLVMVEQNRPVLDALKKNSEMLKAQNVEMNHADGVQFISRETRQYDVIFLDPPFRQEYLPKLLPLLPERLTPEGVVYVESEGAIDPGEGWEVWRCSRAGQVHFHLLKRTHA</sequence>
<dbReference type="Pfam" id="PF03602">
    <property type="entry name" value="Cons_hypoth95"/>
    <property type="match status" value="1"/>
</dbReference>
<dbReference type="AlphaFoldDB" id="A0A4R3Y3N9"/>
<dbReference type="GO" id="GO:0031167">
    <property type="term" value="P:rRNA methylation"/>
    <property type="evidence" value="ECO:0007669"/>
    <property type="project" value="InterPro"/>
</dbReference>
<protein>
    <submittedName>
        <fullName evidence="3">16S rRNA (Guanine966-N2)-methyltransferase</fullName>
    </submittedName>
</protein>
<dbReference type="OrthoDB" id="9803017at2"/>
<proteinExistence type="predicted"/>
<dbReference type="PIRSF" id="PIRSF004553">
    <property type="entry name" value="CHP00095"/>
    <property type="match status" value="1"/>
</dbReference>
<evidence type="ECO:0000256" key="1">
    <source>
        <dbReference type="ARBA" id="ARBA00022603"/>
    </source>
</evidence>
<reference evidence="3 4" key="1">
    <citation type="submission" date="2019-03" db="EMBL/GenBank/DDBJ databases">
        <title>Genomic Encyclopedia of Type Strains, Phase IV (KMG-IV): sequencing the most valuable type-strain genomes for metagenomic binning, comparative biology and taxonomic classification.</title>
        <authorList>
            <person name="Goeker M."/>
        </authorList>
    </citation>
    <scope>NUCLEOTIDE SEQUENCE [LARGE SCALE GENOMIC DNA]</scope>
    <source>
        <strain evidence="3 4">DSM 100309</strain>
    </source>
</reference>
<accession>A0A4R3Y3N9</accession>
<evidence type="ECO:0000313" key="3">
    <source>
        <dbReference type="EMBL" id="TCV84733.1"/>
    </source>
</evidence>
<dbReference type="NCBIfam" id="TIGR00095">
    <property type="entry name" value="16S rRNA (guanine(966)-N(2))-methyltransferase RsmD"/>
    <property type="match status" value="1"/>
</dbReference>
<dbReference type="PANTHER" id="PTHR43542">
    <property type="entry name" value="METHYLTRANSFERASE"/>
    <property type="match status" value="1"/>
</dbReference>
<dbReference type="SUPFAM" id="SSF53335">
    <property type="entry name" value="S-adenosyl-L-methionine-dependent methyltransferases"/>
    <property type="match status" value="1"/>
</dbReference>
<organism evidence="3 4">
    <name type="scientific">Sulfurirhabdus autotrophica</name>
    <dbReference type="NCBI Taxonomy" id="1706046"/>
    <lineage>
        <taxon>Bacteria</taxon>
        <taxon>Pseudomonadati</taxon>
        <taxon>Pseudomonadota</taxon>
        <taxon>Betaproteobacteria</taxon>
        <taxon>Nitrosomonadales</taxon>
        <taxon>Sulfuricellaceae</taxon>
        <taxon>Sulfurirhabdus</taxon>
    </lineage>
</organism>
<dbReference type="InterPro" id="IPR002052">
    <property type="entry name" value="DNA_methylase_N6_adenine_CS"/>
</dbReference>
<dbReference type="PANTHER" id="PTHR43542:SF1">
    <property type="entry name" value="METHYLTRANSFERASE"/>
    <property type="match status" value="1"/>
</dbReference>
<dbReference type="Gene3D" id="3.40.50.150">
    <property type="entry name" value="Vaccinia Virus protein VP39"/>
    <property type="match status" value="1"/>
</dbReference>
<dbReference type="RefSeq" id="WP_124946199.1">
    <property type="nucleotide sequence ID" value="NZ_BHVT01000027.1"/>
</dbReference>
<dbReference type="InterPro" id="IPR029063">
    <property type="entry name" value="SAM-dependent_MTases_sf"/>
</dbReference>
<dbReference type="PROSITE" id="PS00092">
    <property type="entry name" value="N6_MTASE"/>
    <property type="match status" value="1"/>
</dbReference>
<keyword evidence="1 3" id="KW-0489">Methyltransferase</keyword>
<dbReference type="Proteomes" id="UP000295367">
    <property type="component" value="Unassembled WGS sequence"/>
</dbReference>
<keyword evidence="2 3" id="KW-0808">Transferase</keyword>
<dbReference type="GO" id="GO:0003676">
    <property type="term" value="F:nucleic acid binding"/>
    <property type="evidence" value="ECO:0007669"/>
    <property type="project" value="InterPro"/>
</dbReference>
<dbReference type="InterPro" id="IPR004398">
    <property type="entry name" value="RNA_MeTrfase_RsmD"/>
</dbReference>
<dbReference type="CDD" id="cd02440">
    <property type="entry name" value="AdoMet_MTases"/>
    <property type="match status" value="1"/>
</dbReference>
<evidence type="ECO:0000256" key="2">
    <source>
        <dbReference type="ARBA" id="ARBA00022679"/>
    </source>
</evidence>